<dbReference type="InterPro" id="IPR011004">
    <property type="entry name" value="Trimer_LpxA-like_sf"/>
</dbReference>
<dbReference type="PANTHER" id="PTHR42811">
    <property type="entry name" value="SERINE ACETYLTRANSFERASE"/>
    <property type="match status" value="1"/>
</dbReference>
<evidence type="ECO:0000256" key="2">
    <source>
        <dbReference type="ARBA" id="ARBA00022679"/>
    </source>
</evidence>
<dbReference type="RefSeq" id="WP_152717936.1">
    <property type="nucleotide sequence ID" value="NZ_VOSJ01000512.1"/>
</dbReference>
<dbReference type="CDD" id="cd03354">
    <property type="entry name" value="LbH_SAT"/>
    <property type="match status" value="1"/>
</dbReference>
<evidence type="ECO:0000256" key="3">
    <source>
        <dbReference type="ARBA" id="ARBA00022737"/>
    </source>
</evidence>
<keyword evidence="7" id="KW-1185">Reference proteome</keyword>
<gene>
    <name evidence="6" type="ORF">FS320_39750</name>
</gene>
<dbReference type="Pfam" id="PF00132">
    <property type="entry name" value="Hexapep"/>
    <property type="match status" value="1"/>
</dbReference>
<feature type="region of interest" description="Disordered" evidence="5">
    <location>
        <begin position="1"/>
        <end position="22"/>
    </location>
</feature>
<dbReference type="AlphaFoldDB" id="A0A5N7MVD9"/>
<comment type="caution">
    <text evidence="6">The sequence shown here is derived from an EMBL/GenBank/DDBJ whole genome shotgun (WGS) entry which is preliminary data.</text>
</comment>
<evidence type="ECO:0000256" key="5">
    <source>
        <dbReference type="SAM" id="MobiDB-lite"/>
    </source>
</evidence>
<accession>A0A5N7MVD9</accession>
<name>A0A5N7MVD9_9HYPH</name>
<sequence length="193" mass="20995">MQHLNFSGSSPVSDSKPEASDQPHDAIGFWRLIREDGGANLGSVWRPGFQAMVMYRIGRWAAEAPLPRAPALWFAKVLHVFIRNFYGIELYWDAKIGRRFTIGHQGGIVIHQFCTIGDDCMIRQNATIGAADHFSPELAPVIGNNVEIGAGATIIGKIRIGNNVKIGPNAVVTTDIPDSSTVFAPASRIVSWG</sequence>
<proteinExistence type="inferred from homology"/>
<dbReference type="PROSITE" id="PS00101">
    <property type="entry name" value="HEXAPEP_TRANSFERASES"/>
    <property type="match status" value="1"/>
</dbReference>
<evidence type="ECO:0000313" key="6">
    <source>
        <dbReference type="EMBL" id="MPR30911.1"/>
    </source>
</evidence>
<evidence type="ECO:0000256" key="4">
    <source>
        <dbReference type="ARBA" id="ARBA00023315"/>
    </source>
</evidence>
<comment type="similarity">
    <text evidence="1">Belongs to the transferase hexapeptide repeat family.</text>
</comment>
<dbReference type="EMBL" id="VOSK01000483">
    <property type="protein sequence ID" value="MPR30911.1"/>
    <property type="molecule type" value="Genomic_DNA"/>
</dbReference>
<reference evidence="6 7" key="1">
    <citation type="journal article" date="2019" name="Syst. Appl. Microbiol.">
        <title>Microvirga tunisiensis sp. nov., a root nodule symbiotic bacterium isolated from Lupinus micranthus and L. luteus grown in Northern Tunisia.</title>
        <authorList>
            <person name="Msaddak A."/>
            <person name="Rejili M."/>
            <person name="Duran D."/>
            <person name="Mars M."/>
            <person name="Palacios J.M."/>
            <person name="Ruiz-Argueso T."/>
            <person name="Rey L."/>
            <person name="Imperial J."/>
        </authorList>
    </citation>
    <scope>NUCLEOTIDE SEQUENCE [LARGE SCALE GENOMIC DNA]</scope>
    <source>
        <strain evidence="6 7">Lmie10</strain>
    </source>
</reference>
<keyword evidence="4" id="KW-0012">Acyltransferase</keyword>
<dbReference type="Gene3D" id="2.160.10.10">
    <property type="entry name" value="Hexapeptide repeat proteins"/>
    <property type="match status" value="1"/>
</dbReference>
<keyword evidence="2 6" id="KW-0808">Transferase</keyword>
<dbReference type="Proteomes" id="UP000403266">
    <property type="component" value="Unassembled WGS sequence"/>
</dbReference>
<feature type="compositionally biased region" description="Polar residues" evidence="5">
    <location>
        <begin position="1"/>
        <end position="13"/>
    </location>
</feature>
<evidence type="ECO:0000256" key="1">
    <source>
        <dbReference type="ARBA" id="ARBA00007274"/>
    </source>
</evidence>
<dbReference type="InterPro" id="IPR018357">
    <property type="entry name" value="Hexapep_transf_CS"/>
</dbReference>
<dbReference type="InterPro" id="IPR001451">
    <property type="entry name" value="Hexapep"/>
</dbReference>
<keyword evidence="3" id="KW-0677">Repeat</keyword>
<dbReference type="SUPFAM" id="SSF51161">
    <property type="entry name" value="Trimeric LpxA-like enzymes"/>
    <property type="match status" value="1"/>
</dbReference>
<organism evidence="6 7">
    <name type="scientific">Microvirga tunisiensis</name>
    <dbReference type="NCBI Taxonomy" id="2108360"/>
    <lineage>
        <taxon>Bacteria</taxon>
        <taxon>Pseudomonadati</taxon>
        <taxon>Pseudomonadota</taxon>
        <taxon>Alphaproteobacteria</taxon>
        <taxon>Hyphomicrobiales</taxon>
        <taxon>Methylobacteriaceae</taxon>
        <taxon>Microvirga</taxon>
    </lineage>
</organism>
<evidence type="ECO:0000313" key="7">
    <source>
        <dbReference type="Proteomes" id="UP000403266"/>
    </source>
</evidence>
<dbReference type="GO" id="GO:0016746">
    <property type="term" value="F:acyltransferase activity"/>
    <property type="evidence" value="ECO:0007669"/>
    <property type="project" value="UniProtKB-KW"/>
</dbReference>
<dbReference type="OrthoDB" id="9803036at2"/>
<dbReference type="InterPro" id="IPR045304">
    <property type="entry name" value="LbH_SAT"/>
</dbReference>
<protein>
    <submittedName>
        <fullName evidence="6">Serine acetyltransferase</fullName>
    </submittedName>
</protein>